<evidence type="ECO:0000313" key="9">
    <source>
        <dbReference type="EMBL" id="RBP15376.1"/>
    </source>
</evidence>
<evidence type="ECO:0000313" key="10">
    <source>
        <dbReference type="Proteomes" id="UP000253201"/>
    </source>
</evidence>
<evidence type="ECO:0000259" key="8">
    <source>
        <dbReference type="Pfam" id="PF02753"/>
    </source>
</evidence>
<evidence type="ECO:0000256" key="6">
    <source>
        <dbReference type="SAM" id="SignalP"/>
    </source>
</evidence>
<feature type="chain" id="PRO_5045973799" evidence="6">
    <location>
        <begin position="28"/>
        <end position="252"/>
    </location>
</feature>
<evidence type="ECO:0000256" key="3">
    <source>
        <dbReference type="ARBA" id="ARBA00022729"/>
    </source>
</evidence>
<evidence type="ECO:0000256" key="1">
    <source>
        <dbReference type="ARBA" id="ARBA00004418"/>
    </source>
</evidence>
<comment type="similarity">
    <text evidence="2">Belongs to the periplasmic pilus chaperone family.</text>
</comment>
<protein>
    <submittedName>
        <fullName evidence="9">P pilus assembly chaperone PapD</fullName>
    </submittedName>
</protein>
<reference evidence="9 10" key="1">
    <citation type="submission" date="2018-06" db="EMBL/GenBank/DDBJ databases">
        <title>Genomic Encyclopedia of Type Strains, Phase IV (KMG-IV): sequencing the most valuable type-strain genomes for metagenomic binning, comparative biology and taxonomic classification.</title>
        <authorList>
            <person name="Goeker M."/>
        </authorList>
    </citation>
    <scope>NUCLEOTIDE SEQUENCE [LARGE SCALE GENOMIC DNA]</scope>
    <source>
        <strain evidence="9 10">DSM 27453</strain>
    </source>
</reference>
<dbReference type="Pfam" id="PF00345">
    <property type="entry name" value="PapD_N"/>
    <property type="match status" value="1"/>
</dbReference>
<dbReference type="PANTHER" id="PTHR30251:SF25">
    <property type="entry name" value="FIMBRIAE CHAPARONE"/>
    <property type="match status" value="1"/>
</dbReference>
<keyword evidence="3 6" id="KW-0732">Signal</keyword>
<dbReference type="InterPro" id="IPR008962">
    <property type="entry name" value="PapD-like_sf"/>
</dbReference>
<dbReference type="SUPFAM" id="SSF49354">
    <property type="entry name" value="PapD-like"/>
    <property type="match status" value="1"/>
</dbReference>
<dbReference type="InterPro" id="IPR050643">
    <property type="entry name" value="Periplasmic_pilus_chap"/>
</dbReference>
<evidence type="ECO:0000256" key="5">
    <source>
        <dbReference type="ARBA" id="ARBA00023186"/>
    </source>
</evidence>
<evidence type="ECO:0000256" key="4">
    <source>
        <dbReference type="ARBA" id="ARBA00022764"/>
    </source>
</evidence>
<dbReference type="PANTHER" id="PTHR30251">
    <property type="entry name" value="PILUS ASSEMBLY CHAPERONE"/>
    <property type="match status" value="1"/>
</dbReference>
<dbReference type="Pfam" id="PF02753">
    <property type="entry name" value="PapD_C"/>
    <property type="match status" value="1"/>
</dbReference>
<keyword evidence="4" id="KW-0574">Periplasm</keyword>
<feature type="signal peptide" evidence="6">
    <location>
        <begin position="1"/>
        <end position="27"/>
    </location>
</feature>
<name>A0ABX9G4D3_9ENTR</name>
<dbReference type="InterPro" id="IPR016147">
    <property type="entry name" value="Pili_assmbl_chaperone_N"/>
</dbReference>
<proteinExistence type="inferred from homology"/>
<dbReference type="InterPro" id="IPR001829">
    <property type="entry name" value="Pili_assmbl_chaperone_bac"/>
</dbReference>
<keyword evidence="10" id="KW-1185">Reference proteome</keyword>
<organism evidence="9 10">
    <name type="scientific">Pseudocitrobacter faecalis</name>
    <dbReference type="NCBI Taxonomy" id="1398493"/>
    <lineage>
        <taxon>Bacteria</taxon>
        <taxon>Pseudomonadati</taxon>
        <taxon>Pseudomonadota</taxon>
        <taxon>Gammaproteobacteria</taxon>
        <taxon>Enterobacterales</taxon>
        <taxon>Enterobacteriaceae</taxon>
        <taxon>Pseudocitrobacter</taxon>
    </lineage>
</organism>
<dbReference type="InterPro" id="IPR036316">
    <property type="entry name" value="Pili_assmbl_chap_C_dom_sf"/>
</dbReference>
<evidence type="ECO:0000256" key="2">
    <source>
        <dbReference type="ARBA" id="ARBA00007399"/>
    </source>
</evidence>
<dbReference type="SUPFAM" id="SSF49584">
    <property type="entry name" value="Periplasmic chaperone C-domain"/>
    <property type="match status" value="1"/>
</dbReference>
<comment type="caution">
    <text evidence="9">The sequence shown here is derived from an EMBL/GenBank/DDBJ whole genome shotgun (WGS) entry which is preliminary data.</text>
</comment>
<dbReference type="Proteomes" id="UP000253201">
    <property type="component" value="Unassembled WGS sequence"/>
</dbReference>
<feature type="domain" description="Pili assembly chaperone C-terminal" evidence="8">
    <location>
        <begin position="179"/>
        <end position="243"/>
    </location>
</feature>
<dbReference type="Gene3D" id="2.60.40.10">
    <property type="entry name" value="Immunoglobulins"/>
    <property type="match status" value="2"/>
</dbReference>
<sequence>MISMRVFHRSFLWLVAFSLSGLATAHASVTMLGSRIIYNAKSSSVDVQLKNNDAYPYVVQTWFDEGNVDANPQNSHAVPFLSTPPVFRIQAKAGQIVRIVYSGAKPLPKDRESVYWFNFLQVPPTNVAGDQKQNKMLIMLRTRVKLFFRPEGLSAPGDITKSLHVSAVRDSRKGVGIQVKNTSAWFASLSNMTVDAGGSKIPVNVDMVSPFSSETFWLNGTRAPQQSRGKVTLTAINDQGARISEHYDVTYP</sequence>
<dbReference type="InterPro" id="IPR016148">
    <property type="entry name" value="Pili_assmbl_chaperone_C"/>
</dbReference>
<gene>
    <name evidence="9" type="ORF">DFQ50_101879</name>
</gene>
<dbReference type="EMBL" id="QNRL01000001">
    <property type="protein sequence ID" value="RBP15376.1"/>
    <property type="molecule type" value="Genomic_DNA"/>
</dbReference>
<keyword evidence="5" id="KW-0143">Chaperone</keyword>
<dbReference type="InterPro" id="IPR013783">
    <property type="entry name" value="Ig-like_fold"/>
</dbReference>
<accession>A0ABX9G4D3</accession>
<feature type="domain" description="Pili assembly chaperone N-terminal" evidence="7">
    <location>
        <begin position="29"/>
        <end position="153"/>
    </location>
</feature>
<evidence type="ECO:0000259" key="7">
    <source>
        <dbReference type="Pfam" id="PF00345"/>
    </source>
</evidence>
<comment type="subcellular location">
    <subcellularLocation>
        <location evidence="1">Periplasm</location>
    </subcellularLocation>
</comment>
<dbReference type="PRINTS" id="PR00969">
    <property type="entry name" value="CHAPERONPILI"/>
</dbReference>